<protein>
    <submittedName>
        <fullName evidence="3">Alpha/beta fold hydrolase</fullName>
    </submittedName>
</protein>
<keyword evidence="1 3" id="KW-0378">Hydrolase</keyword>
<dbReference type="PRINTS" id="PR00412">
    <property type="entry name" value="EPOXHYDRLASE"/>
</dbReference>
<dbReference type="RefSeq" id="WP_378401153.1">
    <property type="nucleotide sequence ID" value="NZ_JBHTCS010000002.1"/>
</dbReference>
<dbReference type="EMBL" id="JBHTCS010000002">
    <property type="protein sequence ID" value="MFC7446718.1"/>
    <property type="molecule type" value="Genomic_DNA"/>
</dbReference>
<dbReference type="PANTHER" id="PTHR43329">
    <property type="entry name" value="EPOXIDE HYDROLASE"/>
    <property type="match status" value="1"/>
</dbReference>
<reference evidence="4" key="1">
    <citation type="journal article" date="2019" name="Int. J. Syst. Evol. Microbiol.">
        <title>The Global Catalogue of Microorganisms (GCM) 10K type strain sequencing project: providing services to taxonomists for standard genome sequencing and annotation.</title>
        <authorList>
            <consortium name="The Broad Institute Genomics Platform"/>
            <consortium name="The Broad Institute Genome Sequencing Center for Infectious Disease"/>
            <person name="Wu L."/>
            <person name="Ma J."/>
        </authorList>
    </citation>
    <scope>NUCLEOTIDE SEQUENCE [LARGE SCALE GENOMIC DNA]</scope>
    <source>
        <strain evidence="4">ICMP 19430</strain>
    </source>
</reference>
<evidence type="ECO:0000313" key="3">
    <source>
        <dbReference type="EMBL" id="MFC7446718.1"/>
    </source>
</evidence>
<dbReference type="Pfam" id="PF00561">
    <property type="entry name" value="Abhydrolase_1"/>
    <property type="match status" value="1"/>
</dbReference>
<dbReference type="InterPro" id="IPR029058">
    <property type="entry name" value="AB_hydrolase_fold"/>
</dbReference>
<dbReference type="SUPFAM" id="SSF53474">
    <property type="entry name" value="alpha/beta-Hydrolases"/>
    <property type="match status" value="1"/>
</dbReference>
<dbReference type="Gene3D" id="3.40.50.1820">
    <property type="entry name" value="alpha/beta hydrolase"/>
    <property type="match status" value="1"/>
</dbReference>
<dbReference type="InterPro" id="IPR000639">
    <property type="entry name" value="Epox_hydrolase-like"/>
</dbReference>
<comment type="caution">
    <text evidence="3">The sequence shown here is derived from an EMBL/GenBank/DDBJ whole genome shotgun (WGS) entry which is preliminary data.</text>
</comment>
<dbReference type="PRINTS" id="PR00111">
    <property type="entry name" value="ABHYDROLASE"/>
</dbReference>
<proteinExistence type="predicted"/>
<name>A0ABW2RTE8_9NOCA</name>
<feature type="domain" description="AB hydrolase-1" evidence="2">
    <location>
        <begin position="28"/>
        <end position="128"/>
    </location>
</feature>
<dbReference type="Proteomes" id="UP001596484">
    <property type="component" value="Unassembled WGS sequence"/>
</dbReference>
<dbReference type="GO" id="GO:0016787">
    <property type="term" value="F:hydrolase activity"/>
    <property type="evidence" value="ECO:0007669"/>
    <property type="project" value="UniProtKB-KW"/>
</dbReference>
<evidence type="ECO:0000313" key="4">
    <source>
        <dbReference type="Proteomes" id="UP001596484"/>
    </source>
</evidence>
<gene>
    <name evidence="3" type="ORF">ACFQS9_02330</name>
</gene>
<accession>A0ABW2RTE8</accession>
<sequence>MSMGQPTHRTVAVNGIDLHFAEQGEGEPVVLCHGFPGLWFSWRHQLEALSAAGYRVIAPDMRGYGRTSAPAQVSDYDRPHTVGDMVGLLDALGIERAVFAGHDFGAHLTWDLPAWAPDRVSALMQLSVPRAPRLPVQPSVGFKYLASKHFAHVHYFQEPGVADRELGDNTRAFLAKIFHALSGANRYLDCWEFPSEGNGYLDVLPEPPALPWSWLDEDEFDYYVTEFERTGFTGGLNWYRAEDAVWSQNESLHERPVEVPVAFIAGAKDPVLEMMGSDPFATMGRLVPGLVSTRIIPDAGHFVQMEKPAEVNAAMLEFLGGLSS</sequence>
<organism evidence="3 4">
    <name type="scientific">Rhodococcus daqingensis</name>
    <dbReference type="NCBI Taxonomy" id="2479363"/>
    <lineage>
        <taxon>Bacteria</taxon>
        <taxon>Bacillati</taxon>
        <taxon>Actinomycetota</taxon>
        <taxon>Actinomycetes</taxon>
        <taxon>Mycobacteriales</taxon>
        <taxon>Nocardiaceae</taxon>
        <taxon>Rhodococcus</taxon>
    </lineage>
</organism>
<evidence type="ECO:0000259" key="2">
    <source>
        <dbReference type="Pfam" id="PF00561"/>
    </source>
</evidence>
<keyword evidence="4" id="KW-1185">Reference proteome</keyword>
<evidence type="ECO:0000256" key="1">
    <source>
        <dbReference type="ARBA" id="ARBA00022801"/>
    </source>
</evidence>
<dbReference type="InterPro" id="IPR000073">
    <property type="entry name" value="AB_hydrolase_1"/>
</dbReference>